<proteinExistence type="predicted"/>
<evidence type="ECO:0000313" key="3">
    <source>
        <dbReference type="Proteomes" id="UP001321473"/>
    </source>
</evidence>
<comment type="caution">
    <text evidence="2">The sequence shown here is derived from an EMBL/GenBank/DDBJ whole genome shotgun (WGS) entry which is preliminary data.</text>
</comment>
<dbReference type="EMBL" id="JARKHS020018480">
    <property type="protein sequence ID" value="KAK8772311.1"/>
    <property type="molecule type" value="Genomic_DNA"/>
</dbReference>
<sequence>MLRNLDTPQTTRLPESFITIWGTGTLPENWLTAVVVPILKPRKSSRLPSSYRPVSLTSAACKTMEAIALSRLTWIARVTNFLSEQLTGFRRGRCTADSIADLVSTLEDARHDGDAVMLVLLDV</sequence>
<dbReference type="AlphaFoldDB" id="A0AAQ4EC25"/>
<dbReference type="Proteomes" id="UP001321473">
    <property type="component" value="Unassembled WGS sequence"/>
</dbReference>
<feature type="domain" description="Reverse transcriptase" evidence="1">
    <location>
        <begin position="43"/>
        <end position="122"/>
    </location>
</feature>
<protein>
    <recommendedName>
        <fullName evidence="1">Reverse transcriptase domain-containing protein</fullName>
    </recommendedName>
</protein>
<organism evidence="2 3">
    <name type="scientific">Amblyomma americanum</name>
    <name type="common">Lone star tick</name>
    <dbReference type="NCBI Taxonomy" id="6943"/>
    <lineage>
        <taxon>Eukaryota</taxon>
        <taxon>Metazoa</taxon>
        <taxon>Ecdysozoa</taxon>
        <taxon>Arthropoda</taxon>
        <taxon>Chelicerata</taxon>
        <taxon>Arachnida</taxon>
        <taxon>Acari</taxon>
        <taxon>Parasitiformes</taxon>
        <taxon>Ixodida</taxon>
        <taxon>Ixodoidea</taxon>
        <taxon>Ixodidae</taxon>
        <taxon>Amblyomminae</taxon>
        <taxon>Amblyomma</taxon>
    </lineage>
</organism>
<evidence type="ECO:0000313" key="2">
    <source>
        <dbReference type="EMBL" id="KAK8772311.1"/>
    </source>
</evidence>
<gene>
    <name evidence="2" type="ORF">V5799_024445</name>
</gene>
<keyword evidence="3" id="KW-1185">Reference proteome</keyword>
<reference evidence="2 3" key="1">
    <citation type="journal article" date="2023" name="Arcadia Sci">
        <title>De novo assembly of a long-read Amblyomma americanum tick genome.</title>
        <authorList>
            <person name="Chou S."/>
            <person name="Poskanzer K.E."/>
            <person name="Rollins M."/>
            <person name="Thuy-Boun P.S."/>
        </authorList>
    </citation>
    <scope>NUCLEOTIDE SEQUENCE [LARGE SCALE GENOMIC DNA]</scope>
    <source>
        <strain evidence="2">F_SG_1</strain>
        <tissue evidence="2">Salivary glands</tissue>
    </source>
</reference>
<accession>A0AAQ4EC25</accession>
<dbReference type="Pfam" id="PF00078">
    <property type="entry name" value="RVT_1"/>
    <property type="match status" value="1"/>
</dbReference>
<dbReference type="PANTHER" id="PTHR19446">
    <property type="entry name" value="REVERSE TRANSCRIPTASES"/>
    <property type="match status" value="1"/>
</dbReference>
<name>A0AAQ4EC25_AMBAM</name>
<evidence type="ECO:0000259" key="1">
    <source>
        <dbReference type="Pfam" id="PF00078"/>
    </source>
</evidence>
<dbReference type="InterPro" id="IPR000477">
    <property type="entry name" value="RT_dom"/>
</dbReference>